<gene>
    <name evidence="2" type="ORF">RS83_01871</name>
</gene>
<dbReference type="AlphaFoldDB" id="A0A0F0L984"/>
<dbReference type="EMBL" id="JYIW01000024">
    <property type="protein sequence ID" value="KJL29244.1"/>
    <property type="molecule type" value="Genomic_DNA"/>
</dbReference>
<reference evidence="2 3" key="1">
    <citation type="submission" date="2015-02" db="EMBL/GenBank/DDBJ databases">
        <title>Draft genome sequences of ten Microbacterium spp. with emphasis on heavy metal contaminated environments.</title>
        <authorList>
            <person name="Corretto E."/>
        </authorList>
    </citation>
    <scope>NUCLEOTIDE SEQUENCE [LARGE SCALE GENOMIC DNA]</scope>
    <source>
        <strain evidence="2 3">BEL4b</strain>
    </source>
</reference>
<evidence type="ECO:0000256" key="1">
    <source>
        <dbReference type="SAM" id="SignalP"/>
    </source>
</evidence>
<dbReference type="PROSITE" id="PS51257">
    <property type="entry name" value="PROKAR_LIPOPROTEIN"/>
    <property type="match status" value="1"/>
</dbReference>
<sequence length="223" mass="24312">MTLASARKGGILVGAALCLVGLAGCSAPVEQPDTNATSDSGSSDYLHDQADEWAEYYGVEDPPDVQVVRYVDTPERDAALRDCLTEAGYPTESNGGVNVPSGNEDAFALAQYTCAVQYPVPERYTKTWSDKEIQAQYAWTVDFVIPCLEDRGHPISDPPSESVFVDSWLSDPYFPFAQVSMTVAEENFNQAWAELEDACPQQVPGAVLWDGASIDDWKLTNGR</sequence>
<feature type="chain" id="PRO_5038937213" description="Septum formation-related domain-containing protein" evidence="1">
    <location>
        <begin position="24"/>
        <end position="223"/>
    </location>
</feature>
<feature type="signal peptide" evidence="1">
    <location>
        <begin position="1"/>
        <end position="23"/>
    </location>
</feature>
<evidence type="ECO:0008006" key="4">
    <source>
        <dbReference type="Google" id="ProtNLM"/>
    </source>
</evidence>
<comment type="caution">
    <text evidence="2">The sequence shown here is derived from an EMBL/GenBank/DDBJ whole genome shotgun (WGS) entry which is preliminary data.</text>
</comment>
<proteinExistence type="predicted"/>
<dbReference type="RefSeq" id="WP_045279230.1">
    <property type="nucleotide sequence ID" value="NZ_JYIW01000024.1"/>
</dbReference>
<organism evidence="2 3">
    <name type="scientific">Microbacterium oxydans</name>
    <dbReference type="NCBI Taxonomy" id="82380"/>
    <lineage>
        <taxon>Bacteria</taxon>
        <taxon>Bacillati</taxon>
        <taxon>Actinomycetota</taxon>
        <taxon>Actinomycetes</taxon>
        <taxon>Micrococcales</taxon>
        <taxon>Microbacteriaceae</taxon>
        <taxon>Microbacterium</taxon>
    </lineage>
</organism>
<protein>
    <recommendedName>
        <fullName evidence="4">Septum formation-related domain-containing protein</fullName>
    </recommendedName>
</protein>
<dbReference type="Proteomes" id="UP000033640">
    <property type="component" value="Unassembled WGS sequence"/>
</dbReference>
<name>A0A0F0L984_9MICO</name>
<evidence type="ECO:0000313" key="3">
    <source>
        <dbReference type="Proteomes" id="UP000033640"/>
    </source>
</evidence>
<accession>A0A0F0L984</accession>
<dbReference type="OrthoDB" id="3726412at2"/>
<dbReference type="PATRIC" id="fig|82380.11.peg.1907"/>
<keyword evidence="1" id="KW-0732">Signal</keyword>
<evidence type="ECO:0000313" key="2">
    <source>
        <dbReference type="EMBL" id="KJL29244.1"/>
    </source>
</evidence>